<dbReference type="GO" id="GO:0009116">
    <property type="term" value="P:nucleoside metabolic process"/>
    <property type="evidence" value="ECO:0007669"/>
    <property type="project" value="InterPro"/>
</dbReference>
<organism evidence="1">
    <name type="scientific">Fusarium oxysporum f. sp. melonis 26406</name>
    <dbReference type="NCBI Taxonomy" id="1089452"/>
    <lineage>
        <taxon>Eukaryota</taxon>
        <taxon>Fungi</taxon>
        <taxon>Dikarya</taxon>
        <taxon>Ascomycota</taxon>
        <taxon>Pezizomycotina</taxon>
        <taxon>Sordariomycetes</taxon>
        <taxon>Hypocreomycetidae</taxon>
        <taxon>Hypocreales</taxon>
        <taxon>Nectriaceae</taxon>
        <taxon>Fusarium</taxon>
        <taxon>Fusarium oxysporum species complex</taxon>
    </lineage>
</organism>
<gene>
    <name evidence="1" type="ORF">FOMG_18286</name>
</gene>
<evidence type="ECO:0000313" key="1">
    <source>
        <dbReference type="EMBL" id="EXK25028.1"/>
    </source>
</evidence>
<dbReference type="InterPro" id="IPR035994">
    <property type="entry name" value="Nucleoside_phosphorylase_sf"/>
</dbReference>
<dbReference type="InterPro" id="IPR053137">
    <property type="entry name" value="NLR-like"/>
</dbReference>
<name>W9Z9W2_FUSOX</name>
<accession>W9Z9W2</accession>
<dbReference type="GO" id="GO:0003824">
    <property type="term" value="F:catalytic activity"/>
    <property type="evidence" value="ECO:0007669"/>
    <property type="project" value="InterPro"/>
</dbReference>
<dbReference type="Gene3D" id="3.40.50.1580">
    <property type="entry name" value="Nucleoside phosphorylase domain"/>
    <property type="match status" value="1"/>
</dbReference>
<proteinExistence type="predicted"/>
<sequence>MPSPSFPHASPVLDETTILLSDKTASPFALPHNQIRCIDRGAQPESNSVNMNLALLHDRDDEDYPRPLKRQKTSYASAENGLLYSRYTIAWICALHFEMDAALAMIDEIYGQLLRCFNDNNAYMLGRIENHNIVIACLPHDQYGNNNAAHVLSNLTRTFPSIRRGLVVGIGPTSLFSVPVSVKEETPVSI</sequence>
<dbReference type="PANTHER" id="PTHR46082:SF11">
    <property type="entry name" value="AAA+ ATPASE DOMAIN-CONTAINING PROTEIN-RELATED"/>
    <property type="match status" value="1"/>
</dbReference>
<dbReference type="PANTHER" id="PTHR46082">
    <property type="entry name" value="ATP/GTP-BINDING PROTEIN-RELATED"/>
    <property type="match status" value="1"/>
</dbReference>
<dbReference type="Proteomes" id="UP000030703">
    <property type="component" value="Unassembled WGS sequence"/>
</dbReference>
<protein>
    <submittedName>
        <fullName evidence="1">Uncharacterized protein</fullName>
    </submittedName>
</protein>
<dbReference type="AlphaFoldDB" id="W9Z9W2"/>
<dbReference type="EMBL" id="KI980361">
    <property type="protein sequence ID" value="EXK25028.1"/>
    <property type="molecule type" value="Genomic_DNA"/>
</dbReference>
<dbReference type="HOGENOM" id="CLU_1428041_0_0_1"/>
<dbReference type="SUPFAM" id="SSF53167">
    <property type="entry name" value="Purine and uridine phosphorylases"/>
    <property type="match status" value="1"/>
</dbReference>
<reference evidence="1" key="2">
    <citation type="submission" date="2014-02" db="EMBL/GenBank/DDBJ databases">
        <title>Annotation of the Genome Sequence of Fusarium oxysporum f. sp. melonis 26406.</title>
        <authorList>
            <consortium name="The Broad Institute Genomics Platform"/>
            <person name="Ma L.-J."/>
            <person name="Corby-Kistler H."/>
            <person name="Broz K."/>
            <person name="Gale L.R."/>
            <person name="Jonkers W."/>
            <person name="O'Donnell K."/>
            <person name="Ploetz R."/>
            <person name="Steinberg C."/>
            <person name="Schwartz D.C."/>
            <person name="VanEtten H."/>
            <person name="Zhou S."/>
            <person name="Young S.K."/>
            <person name="Zeng Q."/>
            <person name="Gargeya S."/>
            <person name="Fitzgerald M."/>
            <person name="Abouelleil A."/>
            <person name="Alvarado L."/>
            <person name="Chapman S.B."/>
            <person name="Gainer-Dewar J."/>
            <person name="Goldberg J."/>
            <person name="Griggs A."/>
            <person name="Gujja S."/>
            <person name="Hansen M."/>
            <person name="Howarth C."/>
            <person name="Imamovic A."/>
            <person name="Ireland A."/>
            <person name="Larimer J."/>
            <person name="McCowan C."/>
            <person name="Murphy C."/>
            <person name="Pearson M."/>
            <person name="Poon T.W."/>
            <person name="Priest M."/>
            <person name="Roberts A."/>
            <person name="Saif S."/>
            <person name="Shea T."/>
            <person name="Sykes S."/>
            <person name="Wortman J."/>
            <person name="Nusbaum C."/>
            <person name="Birren B."/>
        </authorList>
    </citation>
    <scope>NUCLEOTIDE SEQUENCE</scope>
    <source>
        <strain evidence="1">26406</strain>
    </source>
</reference>
<dbReference type="VEuPathDB" id="FungiDB:FOMG_18286"/>
<reference evidence="1" key="1">
    <citation type="submission" date="2012-04" db="EMBL/GenBank/DDBJ databases">
        <title>The Genome Sequence of Fusarium oxysporum melonis.</title>
        <authorList>
            <consortium name="The Broad Institute Genome Sequencing Platform"/>
            <person name="Ma L.-J."/>
            <person name="Gale L.R."/>
            <person name="Schwartz D.C."/>
            <person name="Zhou S."/>
            <person name="Corby-Kistler H."/>
            <person name="Young S.K."/>
            <person name="Zeng Q."/>
            <person name="Gargeya S."/>
            <person name="Fitzgerald M."/>
            <person name="Haas B."/>
            <person name="Abouelleil A."/>
            <person name="Alvarado L."/>
            <person name="Arachchi H.M."/>
            <person name="Berlin A."/>
            <person name="Brown A."/>
            <person name="Chapman S.B."/>
            <person name="Chen Z."/>
            <person name="Dunbar C."/>
            <person name="Freedman E."/>
            <person name="Gearin G."/>
            <person name="Goldberg J."/>
            <person name="Griggs A."/>
            <person name="Gujja S."/>
            <person name="Heiman D."/>
            <person name="Howarth C."/>
            <person name="Larson L."/>
            <person name="Lui A."/>
            <person name="MacDonald P.J.P."/>
            <person name="Montmayeur A."/>
            <person name="Murphy C."/>
            <person name="Neiman D."/>
            <person name="Pearson M."/>
            <person name="Priest M."/>
            <person name="Roberts A."/>
            <person name="Saif S."/>
            <person name="Shea T."/>
            <person name="Shenoy N."/>
            <person name="Sisk P."/>
            <person name="Stolte C."/>
            <person name="Sykes S."/>
            <person name="Wortman J."/>
            <person name="Nusbaum C."/>
            <person name="Birren B."/>
        </authorList>
    </citation>
    <scope>NUCLEOTIDE SEQUENCE</scope>
    <source>
        <strain evidence="1">26406</strain>
    </source>
</reference>